<dbReference type="EMBL" id="CP001769">
    <property type="protein sequence ID" value="ADB38899.1"/>
    <property type="molecule type" value="Genomic_DNA"/>
</dbReference>
<reference evidence="1 2" key="1">
    <citation type="journal article" date="2010" name="Stand. Genomic Sci.">
        <title>Complete genome sequence of Spirosoma linguale type strain (1).</title>
        <authorList>
            <person name="Lail K."/>
            <person name="Sikorski J."/>
            <person name="Saunders E."/>
            <person name="Lapidus A."/>
            <person name="Glavina Del Rio T."/>
            <person name="Copeland A."/>
            <person name="Tice H."/>
            <person name="Cheng J.-F."/>
            <person name="Lucas S."/>
            <person name="Nolan M."/>
            <person name="Bruce D."/>
            <person name="Goodwin L."/>
            <person name="Pitluck S."/>
            <person name="Ivanova N."/>
            <person name="Mavromatis K."/>
            <person name="Ovchinnikova G."/>
            <person name="Pati A."/>
            <person name="Chen A."/>
            <person name="Palaniappan K."/>
            <person name="Land M."/>
            <person name="Hauser L."/>
            <person name="Chang Y.-J."/>
            <person name="Jeffries C.D."/>
            <person name="Chain P."/>
            <person name="Brettin T."/>
            <person name="Detter J.C."/>
            <person name="Schuetze A."/>
            <person name="Rohde M."/>
            <person name="Tindall B.J."/>
            <person name="Goeker M."/>
            <person name="Bristow J."/>
            <person name="Eisen J.A."/>
            <person name="Markowitz V."/>
            <person name="Hugenholtz P."/>
            <person name="Kyrpides N.C."/>
            <person name="Klenk H.-P."/>
            <person name="Chen F."/>
        </authorList>
    </citation>
    <scope>NUCLEOTIDE SEQUENCE [LARGE SCALE GENOMIC DNA]</scope>
    <source>
        <strain evidence="2">ATCC 33905 / DSM 74 / LMG 10896 / Claus 1</strain>
    </source>
</reference>
<keyword evidence="2" id="KW-1185">Reference proteome</keyword>
<name>D2QJI6_SPILD</name>
<evidence type="ECO:0000313" key="2">
    <source>
        <dbReference type="Proteomes" id="UP000002028"/>
    </source>
</evidence>
<evidence type="ECO:0008006" key="3">
    <source>
        <dbReference type="Google" id="ProtNLM"/>
    </source>
</evidence>
<dbReference type="eggNOG" id="COG3204">
    <property type="taxonomic scope" value="Bacteria"/>
</dbReference>
<proteinExistence type="predicted"/>
<dbReference type="AlphaFoldDB" id="D2QJI6"/>
<dbReference type="STRING" id="504472.Slin_2886"/>
<gene>
    <name evidence="1" type="ordered locus">Slin_2886</name>
</gene>
<sequence>MKLTHLWPVVGIGLIIACNQISHNTLFTRLSLLVNLQPAPPKDSTVRYGVEALKVDTTLFEKPRLVNTLTDPSLIEASGLAPSRTNPGYLWTQEDSGNPNQIQLLTKTGDIAGQYILDGLVNHDWEDIATGPGPVAGKTYIYLAEIGDNNFKYPEKIIYRFPEPSITGKKLPVKEHIAKVDVLRFKLSDGAQNAEAMLLDPIKKDLFILSKGRYSTVYLAPYPQRINQPTLMTRMLTLPFEKVTAAAISGDGSEILIRTYKKLFYYTRQPHESVIDALKREARLIPLADEPQGEAVCWASDGSGYYTTSERTFFSTQKLYFYPRKQ</sequence>
<dbReference type="Proteomes" id="UP000002028">
    <property type="component" value="Chromosome"/>
</dbReference>
<dbReference type="KEGG" id="sli:Slin_2886"/>
<dbReference type="RefSeq" id="WP_012927429.1">
    <property type="nucleotide sequence ID" value="NC_013730.1"/>
</dbReference>
<accession>D2QJI6</accession>
<dbReference type="PROSITE" id="PS51257">
    <property type="entry name" value="PROKAR_LIPOPROTEIN"/>
    <property type="match status" value="1"/>
</dbReference>
<dbReference type="HOGENOM" id="CLU_058234_0_1_10"/>
<organism evidence="1 2">
    <name type="scientific">Spirosoma linguale (strain ATCC 33905 / DSM 74 / LMG 10896 / Claus 1)</name>
    <dbReference type="NCBI Taxonomy" id="504472"/>
    <lineage>
        <taxon>Bacteria</taxon>
        <taxon>Pseudomonadati</taxon>
        <taxon>Bacteroidota</taxon>
        <taxon>Cytophagia</taxon>
        <taxon>Cytophagales</taxon>
        <taxon>Cytophagaceae</taxon>
        <taxon>Spirosoma</taxon>
    </lineage>
</organism>
<protein>
    <recommendedName>
        <fullName evidence="3">Lipoprotein</fullName>
    </recommendedName>
</protein>
<evidence type="ECO:0000313" key="1">
    <source>
        <dbReference type="EMBL" id="ADB38899.1"/>
    </source>
</evidence>